<keyword evidence="5" id="KW-1185">Reference proteome</keyword>
<proteinExistence type="predicted"/>
<dbReference type="Pfam" id="PF05426">
    <property type="entry name" value="Alginate_lyase"/>
    <property type="match status" value="1"/>
</dbReference>
<keyword evidence="1" id="KW-0732">Signal</keyword>
<dbReference type="GO" id="GO:0042597">
    <property type="term" value="C:periplasmic space"/>
    <property type="evidence" value="ECO:0007669"/>
    <property type="project" value="InterPro"/>
</dbReference>
<dbReference type="SUPFAM" id="SSF48230">
    <property type="entry name" value="Chondroitin AC/alginate lyase"/>
    <property type="match status" value="1"/>
</dbReference>
<dbReference type="InterPro" id="IPR008397">
    <property type="entry name" value="Alginate_lyase_dom"/>
</dbReference>
<evidence type="ECO:0000259" key="3">
    <source>
        <dbReference type="Pfam" id="PF05426"/>
    </source>
</evidence>
<dbReference type="Gene3D" id="1.50.10.100">
    <property type="entry name" value="Chondroitin AC/alginate lyase"/>
    <property type="match status" value="1"/>
</dbReference>
<dbReference type="EMBL" id="FOBB01000002">
    <property type="protein sequence ID" value="SEL54126.1"/>
    <property type="molecule type" value="Genomic_DNA"/>
</dbReference>
<accession>A0A1H7R1L0</accession>
<evidence type="ECO:0000313" key="5">
    <source>
        <dbReference type="Proteomes" id="UP000198984"/>
    </source>
</evidence>
<protein>
    <submittedName>
        <fullName evidence="4">Alginate lyase</fullName>
    </submittedName>
</protein>
<dbReference type="AlphaFoldDB" id="A0A1H7R1L0"/>
<keyword evidence="2 4" id="KW-0456">Lyase</keyword>
<dbReference type="STRING" id="573321.SAMN04488505_102502"/>
<sequence length="408" mass="45073">MNIKNLHTLACVLLISFTSACKKDGNMSSTEKLALNDHDTAFVHPGLLHKQTDFDRMKAKVNAGAQPWLSGWNKLTVNAHASLNWQPTPSEVVYRGSDGVHAENYGQLYNDVAAAYATALRWKVSGDKAYADKSIAIMNAWSAKLTALGGNNDVNLAAGLYGYQFANAAEIMRSYQGWQAADFKRFQQMMLNIFYPLNHSFLSRREKCMSHFYANWDLCVMNSILAIGVLCDNRDLYNEAVAYFKHGAGNGCIMNAVWYIHPGGLGQWQESGRDQGHNTLGIGLMGAFCEMAWNQGNDLYGYDDNRFLKGAEYVAKYNLGDSVPYVAYTNCLGVNQTIISEASRGSVRPIWELVYNHYVKRKGLAAPYSKLFAEKIRPEGGGGNYGGTSGGFDQLGYGTLTCTLDPVQ</sequence>
<gene>
    <name evidence="4" type="ORF">SAMN04488505_102502</name>
</gene>
<evidence type="ECO:0000313" key="4">
    <source>
        <dbReference type="EMBL" id="SEL54126.1"/>
    </source>
</evidence>
<reference evidence="4 5" key="1">
    <citation type="submission" date="2016-10" db="EMBL/GenBank/DDBJ databases">
        <authorList>
            <person name="de Groot N.N."/>
        </authorList>
    </citation>
    <scope>NUCLEOTIDE SEQUENCE [LARGE SCALE GENOMIC DNA]</scope>
    <source>
        <strain evidence="4 5">DSM 21039</strain>
    </source>
</reference>
<dbReference type="Proteomes" id="UP000198984">
    <property type="component" value="Unassembled WGS sequence"/>
</dbReference>
<dbReference type="OrthoDB" id="222550at2"/>
<dbReference type="GO" id="GO:0016829">
    <property type="term" value="F:lyase activity"/>
    <property type="evidence" value="ECO:0007669"/>
    <property type="project" value="UniProtKB-KW"/>
</dbReference>
<name>A0A1H7R1L0_9BACT</name>
<dbReference type="InterPro" id="IPR008929">
    <property type="entry name" value="Chondroitin_lyas"/>
</dbReference>
<dbReference type="PROSITE" id="PS51257">
    <property type="entry name" value="PROKAR_LIPOPROTEIN"/>
    <property type="match status" value="1"/>
</dbReference>
<organism evidence="4 5">
    <name type="scientific">Chitinophaga rupis</name>
    <dbReference type="NCBI Taxonomy" id="573321"/>
    <lineage>
        <taxon>Bacteria</taxon>
        <taxon>Pseudomonadati</taxon>
        <taxon>Bacteroidota</taxon>
        <taxon>Chitinophagia</taxon>
        <taxon>Chitinophagales</taxon>
        <taxon>Chitinophagaceae</taxon>
        <taxon>Chitinophaga</taxon>
    </lineage>
</organism>
<feature type="domain" description="Alginate lyase" evidence="3">
    <location>
        <begin position="88"/>
        <end position="318"/>
    </location>
</feature>
<evidence type="ECO:0000256" key="2">
    <source>
        <dbReference type="ARBA" id="ARBA00023239"/>
    </source>
</evidence>
<evidence type="ECO:0000256" key="1">
    <source>
        <dbReference type="ARBA" id="ARBA00022729"/>
    </source>
</evidence>